<sequence length="184" mass="20341">MNIQQDLLPESEQLAHARTAEAKVETPVHTGLLALCGVAAYYRISADASHLAKDLAIATPEETPRDIVRGAARIGLRARVIEHPTPQRLASAPVPALLRLKTGCYSVFAGKTPDGRWRIVDPVSHVAREVAMDELIAEIEPLLILVARRRFGAGIDPKTFGFHWFAPSLWRYRKPLIHVLIASF</sequence>
<evidence type="ECO:0000313" key="2">
    <source>
        <dbReference type="EMBL" id="MTV33380.1"/>
    </source>
</evidence>
<proteinExistence type="predicted"/>
<evidence type="ECO:0000313" key="3">
    <source>
        <dbReference type="Proteomes" id="UP000439113"/>
    </source>
</evidence>
<organism evidence="2 3">
    <name type="scientific">Rhodoblastus acidophilus</name>
    <name type="common">Rhodopseudomonas acidophila</name>
    <dbReference type="NCBI Taxonomy" id="1074"/>
    <lineage>
        <taxon>Bacteria</taxon>
        <taxon>Pseudomonadati</taxon>
        <taxon>Pseudomonadota</taxon>
        <taxon>Alphaproteobacteria</taxon>
        <taxon>Hyphomicrobiales</taxon>
        <taxon>Rhodoblastaceae</taxon>
        <taxon>Rhodoblastus</taxon>
    </lineage>
</organism>
<gene>
    <name evidence="2" type="ORF">GJ654_20635</name>
</gene>
<name>A0A6N8DS31_RHOAC</name>
<protein>
    <recommendedName>
        <fullName evidence="1">Peptidase C39 domain-containing protein</fullName>
    </recommendedName>
</protein>
<dbReference type="RefSeq" id="WP_246664859.1">
    <property type="nucleotide sequence ID" value="NZ_WNKS01000048.1"/>
</dbReference>
<dbReference type="PROSITE" id="PS50990">
    <property type="entry name" value="PEPTIDASE_C39"/>
    <property type="match status" value="1"/>
</dbReference>
<dbReference type="Proteomes" id="UP000439113">
    <property type="component" value="Unassembled WGS sequence"/>
</dbReference>
<dbReference type="GO" id="GO:0016020">
    <property type="term" value="C:membrane"/>
    <property type="evidence" value="ECO:0007669"/>
    <property type="project" value="InterPro"/>
</dbReference>
<dbReference type="Gene3D" id="3.90.70.10">
    <property type="entry name" value="Cysteine proteinases"/>
    <property type="match status" value="1"/>
</dbReference>
<dbReference type="GO" id="GO:0008233">
    <property type="term" value="F:peptidase activity"/>
    <property type="evidence" value="ECO:0007669"/>
    <property type="project" value="InterPro"/>
</dbReference>
<dbReference type="InterPro" id="IPR005074">
    <property type="entry name" value="Peptidase_C39"/>
</dbReference>
<dbReference type="GO" id="GO:0005524">
    <property type="term" value="F:ATP binding"/>
    <property type="evidence" value="ECO:0007669"/>
    <property type="project" value="InterPro"/>
</dbReference>
<evidence type="ECO:0000259" key="1">
    <source>
        <dbReference type="PROSITE" id="PS50990"/>
    </source>
</evidence>
<accession>A0A6N8DS31</accession>
<dbReference type="GO" id="GO:0006508">
    <property type="term" value="P:proteolysis"/>
    <property type="evidence" value="ECO:0007669"/>
    <property type="project" value="InterPro"/>
</dbReference>
<dbReference type="Pfam" id="PF03412">
    <property type="entry name" value="Peptidase_C39"/>
    <property type="match status" value="1"/>
</dbReference>
<comment type="caution">
    <text evidence="2">The sequence shown here is derived from an EMBL/GenBank/DDBJ whole genome shotgun (WGS) entry which is preliminary data.</text>
</comment>
<dbReference type="AlphaFoldDB" id="A0A6N8DS31"/>
<feature type="domain" description="Peptidase C39" evidence="1">
    <location>
        <begin position="23"/>
        <end position="146"/>
    </location>
</feature>
<feature type="non-terminal residue" evidence="2">
    <location>
        <position position="184"/>
    </location>
</feature>
<reference evidence="2 3" key="1">
    <citation type="submission" date="2019-11" db="EMBL/GenBank/DDBJ databases">
        <title>Whole-genome sequence of a Rhodoblastus acidophilus DSM 142.</title>
        <authorList>
            <person name="Kyndt J.A."/>
            <person name="Meyer T.E."/>
        </authorList>
    </citation>
    <scope>NUCLEOTIDE SEQUENCE [LARGE SCALE GENOMIC DNA]</scope>
    <source>
        <strain evidence="2 3">DSM 142</strain>
    </source>
</reference>
<dbReference type="EMBL" id="WNKS01000048">
    <property type="protein sequence ID" value="MTV33380.1"/>
    <property type="molecule type" value="Genomic_DNA"/>
</dbReference>